<evidence type="ECO:0000313" key="1">
    <source>
        <dbReference type="Ensembl" id="ENSFCTP00005026842.1"/>
    </source>
</evidence>
<reference evidence="1" key="3">
    <citation type="submission" date="2025-09" db="UniProtKB">
        <authorList>
            <consortium name="Ensembl"/>
        </authorList>
    </citation>
    <scope>IDENTIFICATION</scope>
    <source>
        <strain evidence="1">breed Abyssinian</strain>
    </source>
</reference>
<reference evidence="1 2" key="1">
    <citation type="submission" date="2021-02" db="EMBL/GenBank/DDBJ databases">
        <title>Safari Cat Assemblies.</title>
        <authorList>
            <person name="Bredemeyer K.R."/>
            <person name="Murphy W.J."/>
        </authorList>
    </citation>
    <scope>NUCLEOTIDE SEQUENCE [LARGE SCALE GENOMIC DNA]</scope>
</reference>
<accession>A0ABI7XXG3</accession>
<protein>
    <submittedName>
        <fullName evidence="1">Uncharacterized protein</fullName>
    </submittedName>
</protein>
<reference evidence="1" key="2">
    <citation type="submission" date="2025-08" db="UniProtKB">
        <authorList>
            <consortium name="Ensembl"/>
        </authorList>
    </citation>
    <scope>IDENTIFICATION</scope>
    <source>
        <strain evidence="1">breed Abyssinian</strain>
    </source>
</reference>
<evidence type="ECO:0000313" key="2">
    <source>
        <dbReference type="Proteomes" id="UP000823872"/>
    </source>
</evidence>
<name>A0ABI7XXG3_FELCA</name>
<dbReference type="Proteomes" id="UP000823872">
    <property type="component" value="Chromosome B4"/>
</dbReference>
<dbReference type="GeneTree" id="ENSGT01000000221699"/>
<organism evidence="1 2">
    <name type="scientific">Felis catus</name>
    <name type="common">Cat</name>
    <name type="synonym">Felis silvestris catus</name>
    <dbReference type="NCBI Taxonomy" id="9685"/>
    <lineage>
        <taxon>Eukaryota</taxon>
        <taxon>Metazoa</taxon>
        <taxon>Chordata</taxon>
        <taxon>Craniata</taxon>
        <taxon>Vertebrata</taxon>
        <taxon>Euteleostomi</taxon>
        <taxon>Mammalia</taxon>
        <taxon>Eutheria</taxon>
        <taxon>Laurasiatheria</taxon>
        <taxon>Carnivora</taxon>
        <taxon>Feliformia</taxon>
        <taxon>Felidae</taxon>
        <taxon>Felinae</taxon>
        <taxon>Felis</taxon>
    </lineage>
</organism>
<keyword evidence="2" id="KW-1185">Reference proteome</keyword>
<sequence>WSCSGVNSCFTTRHPDQRATCRCTLGPLLLSGQHGQTCEWRDDWEPPDFVLLCCIGDQT</sequence>
<dbReference type="Ensembl" id="ENSFCTT00005038368.1">
    <property type="protein sequence ID" value="ENSFCTP00005026842.1"/>
    <property type="gene ID" value="ENSFCTG00005013493.1"/>
</dbReference>
<proteinExistence type="predicted"/>